<feature type="domain" description="6-phosphogluconate dehydrogenase NADP-binding" evidence="4">
    <location>
        <begin position="2"/>
        <end position="146"/>
    </location>
</feature>
<proteinExistence type="inferred from homology"/>
<dbReference type="InterPro" id="IPR051265">
    <property type="entry name" value="HIBADH-related_NP60_sf"/>
</dbReference>
<dbReference type="PIRSF" id="PIRSF000103">
    <property type="entry name" value="HIBADH"/>
    <property type="match status" value="1"/>
</dbReference>
<keyword evidence="7" id="KW-1185">Reference proteome</keyword>
<dbReference type="PANTHER" id="PTHR43580">
    <property type="entry name" value="OXIDOREDUCTASE GLYR1-RELATED"/>
    <property type="match status" value="1"/>
</dbReference>
<comment type="similarity">
    <text evidence="1">Belongs to the HIBADH-related family.</text>
</comment>
<dbReference type="EC" id="1.1.-.-" evidence="6"/>
<sequence>MQITVLGMGNMGRAVAVRLAAQGHRPRVWNRTPGKAEEVVAAGAVEASSPAEAARGADAVLMSLADDQAALQVMERLTEQASSTDGPIVVDMSTVSPRTSRRLADLAPGSRFVAAPIIGAPRTVLDGRASGLLGGERHLVERLEPLWGRLFDVHWYCGEDPGGATTFKLLNNYLLMAEVALVAEVVATAEATGLDTKLLREVLDQWPTVPIAVRNRVDDIIGGEHHGWFSTRLGAKDVRHLVEAADAHGLSLPIARLVGRRYEETAERCGSGADIAAVVEVLRAERGAARPTAEQV</sequence>
<dbReference type="Pfam" id="PF14833">
    <property type="entry name" value="NAD_binding_11"/>
    <property type="match status" value="1"/>
</dbReference>
<dbReference type="InterPro" id="IPR036291">
    <property type="entry name" value="NAD(P)-bd_dom_sf"/>
</dbReference>
<protein>
    <submittedName>
        <fullName evidence="6">NAD(P)-dependent oxidoreductase</fullName>
        <ecNumber evidence="6">1.1.-.-</ecNumber>
    </submittedName>
</protein>
<evidence type="ECO:0000256" key="2">
    <source>
        <dbReference type="ARBA" id="ARBA00023002"/>
    </source>
</evidence>
<gene>
    <name evidence="6" type="ORF">ACFQSB_15965</name>
</gene>
<dbReference type="InterPro" id="IPR006115">
    <property type="entry name" value="6PGDH_NADP-bd"/>
</dbReference>
<evidence type="ECO:0000256" key="3">
    <source>
        <dbReference type="ARBA" id="ARBA00023027"/>
    </source>
</evidence>
<dbReference type="InterPro" id="IPR013328">
    <property type="entry name" value="6PGD_dom2"/>
</dbReference>
<evidence type="ECO:0000259" key="4">
    <source>
        <dbReference type="Pfam" id="PF03446"/>
    </source>
</evidence>
<keyword evidence="2 6" id="KW-0560">Oxidoreductase</keyword>
<dbReference type="PANTHER" id="PTHR43580:SF2">
    <property type="entry name" value="CYTOKINE-LIKE NUCLEAR FACTOR N-PAC"/>
    <property type="match status" value="1"/>
</dbReference>
<dbReference type="EMBL" id="JBHTCG010000009">
    <property type="protein sequence ID" value="MFC7383717.1"/>
    <property type="molecule type" value="Genomic_DNA"/>
</dbReference>
<dbReference type="SUPFAM" id="SSF48179">
    <property type="entry name" value="6-phosphogluconate dehydrogenase C-terminal domain-like"/>
    <property type="match status" value="1"/>
</dbReference>
<dbReference type="InterPro" id="IPR029154">
    <property type="entry name" value="HIBADH-like_NADP-bd"/>
</dbReference>
<dbReference type="SUPFAM" id="SSF51735">
    <property type="entry name" value="NAD(P)-binding Rossmann-fold domains"/>
    <property type="match status" value="1"/>
</dbReference>
<evidence type="ECO:0000256" key="1">
    <source>
        <dbReference type="ARBA" id="ARBA00009080"/>
    </source>
</evidence>
<dbReference type="Pfam" id="PF03446">
    <property type="entry name" value="NAD_binding_2"/>
    <property type="match status" value="1"/>
</dbReference>
<dbReference type="InterPro" id="IPR015815">
    <property type="entry name" value="HIBADH-related"/>
</dbReference>
<reference evidence="7" key="1">
    <citation type="journal article" date="2019" name="Int. J. Syst. Evol. Microbiol.">
        <title>The Global Catalogue of Microorganisms (GCM) 10K type strain sequencing project: providing services to taxonomists for standard genome sequencing and annotation.</title>
        <authorList>
            <consortium name="The Broad Institute Genomics Platform"/>
            <consortium name="The Broad Institute Genome Sequencing Center for Infectious Disease"/>
            <person name="Wu L."/>
            <person name="Ma J."/>
        </authorList>
    </citation>
    <scope>NUCLEOTIDE SEQUENCE [LARGE SCALE GENOMIC DNA]</scope>
    <source>
        <strain evidence="7">CECT 7649</strain>
    </source>
</reference>
<comment type="caution">
    <text evidence="6">The sequence shown here is derived from an EMBL/GenBank/DDBJ whole genome shotgun (WGS) entry which is preliminary data.</text>
</comment>
<keyword evidence="3" id="KW-0520">NAD</keyword>
<evidence type="ECO:0000259" key="5">
    <source>
        <dbReference type="Pfam" id="PF14833"/>
    </source>
</evidence>
<evidence type="ECO:0000313" key="6">
    <source>
        <dbReference type="EMBL" id="MFC7383717.1"/>
    </source>
</evidence>
<organism evidence="6 7">
    <name type="scientific">Sphaerisporangium rhizosphaerae</name>
    <dbReference type="NCBI Taxonomy" id="2269375"/>
    <lineage>
        <taxon>Bacteria</taxon>
        <taxon>Bacillati</taxon>
        <taxon>Actinomycetota</taxon>
        <taxon>Actinomycetes</taxon>
        <taxon>Streptosporangiales</taxon>
        <taxon>Streptosporangiaceae</taxon>
        <taxon>Sphaerisporangium</taxon>
    </lineage>
</organism>
<dbReference type="Gene3D" id="1.10.1040.10">
    <property type="entry name" value="N-(1-d-carboxylethyl)-l-norvaline Dehydrogenase, domain 2"/>
    <property type="match status" value="1"/>
</dbReference>
<dbReference type="Gene3D" id="3.40.50.720">
    <property type="entry name" value="NAD(P)-binding Rossmann-like Domain"/>
    <property type="match status" value="1"/>
</dbReference>
<dbReference type="Proteomes" id="UP001596496">
    <property type="component" value="Unassembled WGS sequence"/>
</dbReference>
<dbReference type="RefSeq" id="WP_380827273.1">
    <property type="nucleotide sequence ID" value="NZ_JBHTCG010000009.1"/>
</dbReference>
<dbReference type="InterPro" id="IPR008927">
    <property type="entry name" value="6-PGluconate_DH-like_C_sf"/>
</dbReference>
<evidence type="ECO:0000313" key="7">
    <source>
        <dbReference type="Proteomes" id="UP001596496"/>
    </source>
</evidence>
<feature type="domain" description="3-hydroxyisobutyrate dehydrogenase-like NAD-binding" evidence="5">
    <location>
        <begin position="162"/>
        <end position="282"/>
    </location>
</feature>
<dbReference type="GO" id="GO:0016491">
    <property type="term" value="F:oxidoreductase activity"/>
    <property type="evidence" value="ECO:0007669"/>
    <property type="project" value="UniProtKB-KW"/>
</dbReference>
<accession>A0ABW2P222</accession>
<name>A0ABW2P222_9ACTN</name>